<name>A0A7R9I1U8_9NEOP</name>
<sequence length="122" mass="14087">MLFFFEVQQQALGYPEATFKLAPFTSIKLALEWWGIDLERHSTLGVTSLRGPISFYIPSLERWYSPRVTLEPGMNHLDWNTARRIISRETRRPLIVNCHDTAICSSLLKPSQCAFCLPNFIN</sequence>
<dbReference type="EMBL" id="OD566180">
    <property type="protein sequence ID" value="CAD7443524.1"/>
    <property type="molecule type" value="Genomic_DNA"/>
</dbReference>
<organism evidence="1">
    <name type="scientific">Timema bartmani</name>
    <dbReference type="NCBI Taxonomy" id="61472"/>
    <lineage>
        <taxon>Eukaryota</taxon>
        <taxon>Metazoa</taxon>
        <taxon>Ecdysozoa</taxon>
        <taxon>Arthropoda</taxon>
        <taxon>Hexapoda</taxon>
        <taxon>Insecta</taxon>
        <taxon>Pterygota</taxon>
        <taxon>Neoptera</taxon>
        <taxon>Polyneoptera</taxon>
        <taxon>Phasmatodea</taxon>
        <taxon>Timematodea</taxon>
        <taxon>Timematoidea</taxon>
        <taxon>Timematidae</taxon>
        <taxon>Timema</taxon>
    </lineage>
</organism>
<protein>
    <submittedName>
        <fullName evidence="1">Uncharacterized protein</fullName>
    </submittedName>
</protein>
<evidence type="ECO:0000313" key="1">
    <source>
        <dbReference type="EMBL" id="CAD7443524.1"/>
    </source>
</evidence>
<dbReference type="AlphaFoldDB" id="A0A7R9I1U8"/>
<reference evidence="1" key="1">
    <citation type="submission" date="2020-11" db="EMBL/GenBank/DDBJ databases">
        <authorList>
            <person name="Tran Van P."/>
        </authorList>
    </citation>
    <scope>NUCLEOTIDE SEQUENCE</scope>
</reference>
<gene>
    <name evidence="1" type="ORF">TBIB3V08_LOCUS5930</name>
</gene>
<proteinExistence type="predicted"/>
<accession>A0A7R9I1U8</accession>